<dbReference type="InterPro" id="IPR038078">
    <property type="entry name" value="PhoU-like_sf"/>
</dbReference>
<dbReference type="PANTHER" id="PTHR42930:SF3">
    <property type="entry name" value="PHOSPHATE-SPECIFIC TRANSPORT SYSTEM ACCESSORY PROTEIN PHOU"/>
    <property type="match status" value="1"/>
</dbReference>
<evidence type="ECO:0000259" key="8">
    <source>
        <dbReference type="Pfam" id="PF01895"/>
    </source>
</evidence>
<dbReference type="NCBIfam" id="TIGR02135">
    <property type="entry name" value="phoU_full"/>
    <property type="match status" value="1"/>
</dbReference>
<dbReference type="GO" id="GO:0006817">
    <property type="term" value="P:phosphate ion transport"/>
    <property type="evidence" value="ECO:0007669"/>
    <property type="project" value="UniProtKB-KW"/>
</dbReference>
<comment type="similarity">
    <text evidence="2 7">Belongs to the PhoU family.</text>
</comment>
<reference evidence="9 10" key="1">
    <citation type="journal article" date="2010" name="Stand. Genomic Sci.">
        <title>Complete genome sequence of Marinobacter adhaerens type strain (HP15), a diatom-interacting marine microorganism.</title>
        <authorList>
            <person name="Gardes A."/>
            <person name="Kaeppel E."/>
            <person name="Shehzad A."/>
            <person name="Seebah S."/>
            <person name="Teeling H."/>
            <person name="Yarza P."/>
            <person name="Glockner F.O."/>
            <person name="Grossart H.P."/>
            <person name="Ullrich M.S."/>
        </authorList>
    </citation>
    <scope>NUCLEOTIDE SEQUENCE [LARGE SCALE GENOMIC DNA]</scope>
    <source>
        <strain evidence="10">DSM 23420 / HP15</strain>
    </source>
</reference>
<dbReference type="STRING" id="225937.HP15_3385"/>
<evidence type="ECO:0000313" key="9">
    <source>
        <dbReference type="EMBL" id="ADP99149.1"/>
    </source>
</evidence>
<feature type="domain" description="PhoU" evidence="8">
    <location>
        <begin position="34"/>
        <end position="120"/>
    </location>
</feature>
<reference evidence="10" key="2">
    <citation type="submission" date="2010-02" db="EMBL/GenBank/DDBJ databases">
        <title>Complete genome sequence of Marinobacter adhaerens type strain (HP15).</title>
        <authorList>
            <person name="Gaerdes A.A.M."/>
            <person name="Kaeppel E."/>
            <person name="Shezad A."/>
            <person name="Seebah S."/>
            <person name="Teeling H."/>
            <person name="Yarza P."/>
            <person name="Gloeckner F.O."/>
            <person name="Ullrich M.S."/>
        </authorList>
    </citation>
    <scope>NUCLEOTIDE SEQUENCE [LARGE SCALE GENOMIC DNA]</scope>
    <source>
        <strain evidence="10">DSM 23420 / HP15</strain>
    </source>
</reference>
<dbReference type="AlphaFoldDB" id="E4PRQ2"/>
<feature type="domain" description="PhoU" evidence="8">
    <location>
        <begin position="137"/>
        <end position="222"/>
    </location>
</feature>
<keyword evidence="3 7" id="KW-0813">Transport</keyword>
<dbReference type="EMBL" id="CP001978">
    <property type="protein sequence ID" value="ADP99149.1"/>
    <property type="molecule type" value="Genomic_DNA"/>
</dbReference>
<evidence type="ECO:0000313" key="10">
    <source>
        <dbReference type="Proteomes" id="UP000007077"/>
    </source>
</evidence>
<dbReference type="SUPFAM" id="SSF109755">
    <property type="entry name" value="PhoU-like"/>
    <property type="match status" value="1"/>
</dbReference>
<keyword evidence="4 7" id="KW-0963">Cytoplasm</keyword>
<dbReference type="FunFam" id="1.20.58.220:FF:000002">
    <property type="entry name" value="Phosphate-specific transport system accessory protein PhoU"/>
    <property type="match status" value="1"/>
</dbReference>
<evidence type="ECO:0000256" key="1">
    <source>
        <dbReference type="ARBA" id="ARBA00004496"/>
    </source>
</evidence>
<accession>E4PRQ2</accession>
<dbReference type="InterPro" id="IPR026022">
    <property type="entry name" value="PhoU_dom"/>
</dbReference>
<dbReference type="PATRIC" id="fig|225937.3.peg.3411"/>
<dbReference type="Gene3D" id="1.20.58.220">
    <property type="entry name" value="Phosphate transport system protein phou homolog 2, domain 2"/>
    <property type="match status" value="2"/>
</dbReference>
<dbReference type="PANTHER" id="PTHR42930">
    <property type="entry name" value="PHOSPHATE-SPECIFIC TRANSPORT SYSTEM ACCESSORY PROTEIN PHOU"/>
    <property type="match status" value="1"/>
</dbReference>
<dbReference type="eggNOG" id="COG0704">
    <property type="taxonomic scope" value="Bacteria"/>
</dbReference>
<evidence type="ECO:0000256" key="4">
    <source>
        <dbReference type="ARBA" id="ARBA00022490"/>
    </source>
</evidence>
<dbReference type="GO" id="GO:0030643">
    <property type="term" value="P:intracellular phosphate ion homeostasis"/>
    <property type="evidence" value="ECO:0007669"/>
    <property type="project" value="InterPro"/>
</dbReference>
<evidence type="ECO:0000256" key="3">
    <source>
        <dbReference type="ARBA" id="ARBA00022448"/>
    </source>
</evidence>
<evidence type="ECO:0000256" key="7">
    <source>
        <dbReference type="PIRNR" id="PIRNR003107"/>
    </source>
</evidence>
<dbReference type="Proteomes" id="UP000007077">
    <property type="component" value="Chromosome"/>
</dbReference>
<keyword evidence="5 7" id="KW-0592">Phosphate transport</keyword>
<sequence>MEKNSMPTKKDDVYGDHISHKFNDELMELKTEFLKMGGMVEAQVDNAILALVDGDGHLADEIRANDKKVDRMEVEIDEEATLIIARRQPTARDLRLVISVIKMVADLERVGDEAKKIAKLAIKLQEEGQAPRGYVEVRHIGTHVLSMLHDALDAFARLDSEQALRIMKEDKRVDEEYQAAARTLLTFMMEDTRNISRCMSVMWVLRALERVGDHACNIAENVIFMVKGEDVRHTPVEEAEKVVGR</sequence>
<evidence type="ECO:0000256" key="6">
    <source>
        <dbReference type="ARBA" id="ARBA00056181"/>
    </source>
</evidence>
<gene>
    <name evidence="9" type="ordered locus">HP15_3385</name>
</gene>
<protein>
    <recommendedName>
        <fullName evidence="7">Phosphate-specific transport system accessory protein PhoU</fullName>
    </recommendedName>
</protein>
<dbReference type="GO" id="GO:0005737">
    <property type="term" value="C:cytoplasm"/>
    <property type="evidence" value="ECO:0007669"/>
    <property type="project" value="UniProtKB-SubCell"/>
</dbReference>
<organism evidence="9 10">
    <name type="scientific">Marinobacter adhaerens (strain DSM 23420 / HP15)</name>
    <dbReference type="NCBI Taxonomy" id="225937"/>
    <lineage>
        <taxon>Bacteria</taxon>
        <taxon>Pseudomonadati</taxon>
        <taxon>Pseudomonadota</taxon>
        <taxon>Gammaproteobacteria</taxon>
        <taxon>Pseudomonadales</taxon>
        <taxon>Marinobacteraceae</taxon>
        <taxon>Marinobacter</taxon>
    </lineage>
</organism>
<dbReference type="KEGG" id="mad:HP15_3385"/>
<comment type="function">
    <text evidence="6 7">Plays a role in the regulation of phosphate uptake.</text>
</comment>
<proteinExistence type="inferred from homology"/>
<comment type="subcellular location">
    <subcellularLocation>
        <location evidence="1 7">Cytoplasm</location>
    </subcellularLocation>
</comment>
<name>E4PRQ2_MARAH</name>
<dbReference type="InterPro" id="IPR028366">
    <property type="entry name" value="PhoU"/>
</dbReference>
<evidence type="ECO:0000256" key="2">
    <source>
        <dbReference type="ARBA" id="ARBA00008107"/>
    </source>
</evidence>
<dbReference type="PIRSF" id="PIRSF003107">
    <property type="entry name" value="PhoU"/>
    <property type="match status" value="1"/>
</dbReference>
<evidence type="ECO:0000256" key="5">
    <source>
        <dbReference type="ARBA" id="ARBA00022592"/>
    </source>
</evidence>
<dbReference type="Pfam" id="PF01895">
    <property type="entry name" value="PhoU"/>
    <property type="match status" value="2"/>
</dbReference>
<dbReference type="GO" id="GO:0045936">
    <property type="term" value="P:negative regulation of phosphate metabolic process"/>
    <property type="evidence" value="ECO:0007669"/>
    <property type="project" value="InterPro"/>
</dbReference>
<dbReference type="HOGENOM" id="CLU_078518_2_1_6"/>
<comment type="subunit">
    <text evidence="7">Homodimer.</text>
</comment>
<dbReference type="FunFam" id="1.20.58.220:FF:000001">
    <property type="entry name" value="Phosphate-specific transport system accessory protein PhoU"/>
    <property type="match status" value="1"/>
</dbReference>